<feature type="compositionally biased region" description="Low complexity" evidence="1">
    <location>
        <begin position="86"/>
        <end position="99"/>
    </location>
</feature>
<name>A0A816XKY3_9BILA</name>
<comment type="caution">
    <text evidence="2">The sequence shown here is derived from an EMBL/GenBank/DDBJ whole genome shotgun (WGS) entry which is preliminary data.</text>
</comment>
<organism evidence="2 3">
    <name type="scientific">Rotaria magnacalcarata</name>
    <dbReference type="NCBI Taxonomy" id="392030"/>
    <lineage>
        <taxon>Eukaryota</taxon>
        <taxon>Metazoa</taxon>
        <taxon>Spiralia</taxon>
        <taxon>Gnathifera</taxon>
        <taxon>Rotifera</taxon>
        <taxon>Eurotatoria</taxon>
        <taxon>Bdelloidea</taxon>
        <taxon>Philodinida</taxon>
        <taxon>Philodinidae</taxon>
        <taxon>Rotaria</taxon>
    </lineage>
</organism>
<evidence type="ECO:0000313" key="2">
    <source>
        <dbReference type="EMBL" id="CAF2147856.1"/>
    </source>
</evidence>
<evidence type="ECO:0000313" key="3">
    <source>
        <dbReference type="Proteomes" id="UP000663856"/>
    </source>
</evidence>
<protein>
    <submittedName>
        <fullName evidence="2">Uncharacterized protein</fullName>
    </submittedName>
</protein>
<proteinExistence type="predicted"/>
<accession>A0A816XKY3</accession>
<sequence>MNYQRVLYVDKFTSELKSKLRIADFHRKQSLKSNVYFVKFPSNADMEYADRACKRLRDLTLKPFQLSSFKPQHDRQIGTCSHQEALTPSSSSSSSSIPSLSPPTTLTFLSDFPPSFLTCQPASRESVVSTPTLQPINLNKKQLIDHIQSCLSAMKTAQQAADELSQLHRHRFDYCMALNYLIKVHSTAFYLKAATSAQMKDALIAGLRISRVDVAKLINAIKMNIRREQLFIEEMASTKHILSKIDATASIAMPSKLAYQLTKISS</sequence>
<dbReference type="AlphaFoldDB" id="A0A816XKY3"/>
<gene>
    <name evidence="2" type="ORF">WKI299_LOCUS29660</name>
</gene>
<evidence type="ECO:0000256" key="1">
    <source>
        <dbReference type="SAM" id="MobiDB-lite"/>
    </source>
</evidence>
<dbReference type="Proteomes" id="UP000663856">
    <property type="component" value="Unassembled WGS sequence"/>
</dbReference>
<feature type="region of interest" description="Disordered" evidence="1">
    <location>
        <begin position="77"/>
        <end position="99"/>
    </location>
</feature>
<dbReference type="EMBL" id="CAJNRF010013368">
    <property type="protein sequence ID" value="CAF2147856.1"/>
    <property type="molecule type" value="Genomic_DNA"/>
</dbReference>
<reference evidence="2" key="1">
    <citation type="submission" date="2021-02" db="EMBL/GenBank/DDBJ databases">
        <authorList>
            <person name="Nowell W R."/>
        </authorList>
    </citation>
    <scope>NUCLEOTIDE SEQUENCE</scope>
</reference>